<accession>A0ABR1WBD9</accession>
<dbReference type="GeneID" id="92045540"/>
<keyword evidence="2" id="KW-0472">Membrane</keyword>
<keyword evidence="2" id="KW-1133">Transmembrane helix</keyword>
<protein>
    <submittedName>
        <fullName evidence="3">Uncharacterized protein</fullName>
    </submittedName>
</protein>
<proteinExistence type="predicted"/>
<evidence type="ECO:0000313" key="3">
    <source>
        <dbReference type="EMBL" id="KAK8080347.1"/>
    </source>
</evidence>
<keyword evidence="2" id="KW-0812">Transmembrane</keyword>
<reference evidence="3 4" key="1">
    <citation type="submission" date="2023-01" db="EMBL/GenBank/DDBJ databases">
        <title>Analysis of 21 Apiospora genomes using comparative genomics revels a genus with tremendous synthesis potential of carbohydrate active enzymes and secondary metabolites.</title>
        <authorList>
            <person name="Sorensen T."/>
        </authorList>
    </citation>
    <scope>NUCLEOTIDE SEQUENCE [LARGE SCALE GENOMIC DNA]</scope>
    <source>
        <strain evidence="3 4">CBS 114990</strain>
    </source>
</reference>
<dbReference type="RefSeq" id="XP_066667822.1">
    <property type="nucleotide sequence ID" value="XM_066812480.1"/>
</dbReference>
<keyword evidence="4" id="KW-1185">Reference proteome</keyword>
<name>A0ABR1WBD9_9PEZI</name>
<comment type="caution">
    <text evidence="3">The sequence shown here is derived from an EMBL/GenBank/DDBJ whole genome shotgun (WGS) entry which is preliminary data.</text>
</comment>
<sequence>MAVAVAPPPLPFEYTPLLNPTLPKPHYHATMSKQLTIVIPERPRSRVLQVQPPPQQRGDETSSSLTDNVSNTTVSIDSCPDNGNEDNDSTRCASSASSYCTCDYLSPLSLHCEHCIRDGPDHAPRHPRQPRRSRERDWMATMEEGQLYTSFSPYIDERQRRSVWARCTENEGMLAFLEFMIVLQMRLLAMAVPTSLLFILLFVWYENSVDFSVFGS</sequence>
<evidence type="ECO:0000256" key="2">
    <source>
        <dbReference type="SAM" id="Phobius"/>
    </source>
</evidence>
<gene>
    <name evidence="3" type="ORF">PG997_008165</name>
</gene>
<dbReference type="Proteomes" id="UP001433268">
    <property type="component" value="Unassembled WGS sequence"/>
</dbReference>
<dbReference type="EMBL" id="JAQQWN010000006">
    <property type="protein sequence ID" value="KAK8080347.1"/>
    <property type="molecule type" value="Genomic_DNA"/>
</dbReference>
<evidence type="ECO:0000256" key="1">
    <source>
        <dbReference type="SAM" id="MobiDB-lite"/>
    </source>
</evidence>
<feature type="transmembrane region" description="Helical" evidence="2">
    <location>
        <begin position="187"/>
        <end position="205"/>
    </location>
</feature>
<evidence type="ECO:0000313" key="4">
    <source>
        <dbReference type="Proteomes" id="UP001433268"/>
    </source>
</evidence>
<organism evidence="3 4">
    <name type="scientific">Apiospora hydei</name>
    <dbReference type="NCBI Taxonomy" id="1337664"/>
    <lineage>
        <taxon>Eukaryota</taxon>
        <taxon>Fungi</taxon>
        <taxon>Dikarya</taxon>
        <taxon>Ascomycota</taxon>
        <taxon>Pezizomycotina</taxon>
        <taxon>Sordariomycetes</taxon>
        <taxon>Xylariomycetidae</taxon>
        <taxon>Amphisphaeriales</taxon>
        <taxon>Apiosporaceae</taxon>
        <taxon>Apiospora</taxon>
    </lineage>
</organism>
<feature type="compositionally biased region" description="Polar residues" evidence="1">
    <location>
        <begin position="61"/>
        <end position="76"/>
    </location>
</feature>
<feature type="region of interest" description="Disordered" evidence="1">
    <location>
        <begin position="38"/>
        <end position="90"/>
    </location>
</feature>